<proteinExistence type="predicted"/>
<protein>
    <submittedName>
        <fullName evidence="1">Head-to-tail adaptor</fullName>
    </submittedName>
</protein>
<accession>A0A8F3E7V7</accession>
<dbReference type="GeneID" id="77932285"/>
<dbReference type="Proteomes" id="UP000693725">
    <property type="component" value="Segment"/>
</dbReference>
<name>A0A8F3E7V7_9CAUD</name>
<dbReference type="KEGG" id="vg:77932285"/>
<evidence type="ECO:0000313" key="1">
    <source>
        <dbReference type="EMBL" id="QWY82767.1"/>
    </source>
</evidence>
<evidence type="ECO:0000313" key="2">
    <source>
        <dbReference type="Proteomes" id="UP000693725"/>
    </source>
</evidence>
<dbReference type="RefSeq" id="YP_010656407.1">
    <property type="nucleotide sequence ID" value="NC_070838.1"/>
</dbReference>
<dbReference type="EMBL" id="MW862992">
    <property type="protein sequence ID" value="QWY82767.1"/>
    <property type="molecule type" value="Genomic_DNA"/>
</dbReference>
<gene>
    <name evidence="1" type="primary">26</name>
    <name evidence="1" type="ORF">SEA_SILENTRX_26</name>
</gene>
<organism evidence="1 2">
    <name type="scientific">Arthrobacter phage SilentRX</name>
    <dbReference type="NCBI Taxonomy" id="2836091"/>
    <lineage>
        <taxon>Viruses</taxon>
        <taxon>Duplodnaviria</taxon>
        <taxon>Heunggongvirae</taxon>
        <taxon>Uroviricota</taxon>
        <taxon>Caudoviricetes</taxon>
        <taxon>Silentrexvirus</taxon>
        <taxon>Silentrexvirus silentrx</taxon>
    </lineage>
</organism>
<reference evidence="1" key="1">
    <citation type="submission" date="2021-04" db="EMBL/GenBank/DDBJ databases">
        <authorList>
            <person name="Edwards E.G."/>
            <person name="Siddiqui F.A."/>
            <person name="Anastasi R.E."/>
            <person name="Conroy D.J."/>
            <person name="Gerton T.J."/>
            <person name="Laizure I.E."/>
            <person name="Reynolds J.D."/>
            <person name="Ulker M."/>
            <person name="Ouellette S.K."/>
            <person name="Duggan K.O."/>
            <person name="Johnson K.C."/>
            <person name="MacLea K.S."/>
            <person name="Garlena R.A."/>
            <person name="Russell D.A."/>
            <person name="Jacobs-Sera D."/>
            <person name="Hatfull G.F."/>
        </authorList>
    </citation>
    <scope>NUCLEOTIDE SEQUENCE</scope>
</reference>
<keyword evidence="2" id="KW-1185">Reference proteome</keyword>
<sequence length="244" mass="26548">MTWTFDWPEAASAAKAAADPETVARAEQLAGASLRMLTLNRVGGNPITVMPCNRTCTSPVMRREMFLPMPYLSSADLKSCNCSMGCSCSAVNAVELARPVGDIVEVKVDGVVLDPSEYRVEDGNKLIRNGGKRWPACAGENFTVTYLNAAAVDAMGAYAGGVLAWEWLKAMTDKRNCRLSSRATAVSRQGVSMELTPGLFPEGTTGIEEVDIYVRMWNPHGWKVAPRVYSLDTPRQRQVTFGGF</sequence>